<evidence type="ECO:0000256" key="1">
    <source>
        <dbReference type="SAM" id="Phobius"/>
    </source>
</evidence>
<evidence type="ECO:0000313" key="2">
    <source>
        <dbReference type="EMBL" id="MBV7275847.1"/>
    </source>
</evidence>
<proteinExistence type="predicted"/>
<comment type="caution">
    <text evidence="2">The sequence shown here is derived from an EMBL/GenBank/DDBJ whole genome shotgun (WGS) entry which is preliminary data.</text>
</comment>
<sequence>MIQKKNKVQTQVTDFKSFQGATINKNMVNRYLPSANAIIPFIFLGNIFVYFFGEILSSLFLAIFALIINGIFKTNLRYGQLYSLSIYALTTPIIIGTLFKNLFQKPFDSLKEIVSFYAPTSLFLRSGQLYMRMPLQVPVFMVLVKKEYCFEILLKQSLNVIICQL</sequence>
<keyword evidence="1" id="KW-0472">Membrane</keyword>
<feature type="transmembrane region" description="Helical" evidence="1">
    <location>
        <begin position="31"/>
        <end position="49"/>
    </location>
</feature>
<reference evidence="2" key="1">
    <citation type="submission" date="2020-12" db="EMBL/GenBank/DDBJ databases">
        <title>Clostridium thailandense sp. nov., a novel acetogenic bacterium isolated from peat land soil in Thailand.</title>
        <authorList>
            <person name="Chaikitkaew S."/>
            <person name="Birkeland N.K."/>
        </authorList>
    </citation>
    <scope>NUCLEOTIDE SEQUENCE</scope>
    <source>
        <strain evidence="2">PL3</strain>
    </source>
</reference>
<evidence type="ECO:0000313" key="3">
    <source>
        <dbReference type="Proteomes" id="UP000694308"/>
    </source>
</evidence>
<feature type="transmembrane region" description="Helical" evidence="1">
    <location>
        <begin position="55"/>
        <end position="72"/>
    </location>
</feature>
<dbReference type="Proteomes" id="UP000694308">
    <property type="component" value="Unassembled WGS sequence"/>
</dbReference>
<organism evidence="2 3">
    <name type="scientific">Clostridium thailandense</name>
    <dbReference type="NCBI Taxonomy" id="2794346"/>
    <lineage>
        <taxon>Bacteria</taxon>
        <taxon>Bacillati</taxon>
        <taxon>Bacillota</taxon>
        <taxon>Clostridia</taxon>
        <taxon>Eubacteriales</taxon>
        <taxon>Clostridiaceae</taxon>
        <taxon>Clostridium</taxon>
    </lineage>
</organism>
<dbReference type="Pfam" id="PF06691">
    <property type="entry name" value="DUF1189"/>
    <property type="match status" value="1"/>
</dbReference>
<protein>
    <submittedName>
        <fullName evidence="2">DUF1189 family protein</fullName>
    </submittedName>
</protein>
<accession>A0A949TV13</accession>
<dbReference type="EMBL" id="JAEEGC010000137">
    <property type="protein sequence ID" value="MBV7275847.1"/>
    <property type="molecule type" value="Genomic_DNA"/>
</dbReference>
<keyword evidence="3" id="KW-1185">Reference proteome</keyword>
<feature type="transmembrane region" description="Helical" evidence="1">
    <location>
        <begin position="84"/>
        <end position="103"/>
    </location>
</feature>
<dbReference type="AlphaFoldDB" id="A0A949TV13"/>
<keyword evidence="1" id="KW-1133">Transmembrane helix</keyword>
<dbReference type="InterPro" id="IPR009574">
    <property type="entry name" value="DUF1189"/>
</dbReference>
<keyword evidence="1" id="KW-0812">Transmembrane</keyword>
<gene>
    <name evidence="2" type="ORF">I6U48_23400</name>
</gene>
<name>A0A949TV13_9CLOT</name>